<evidence type="ECO:0000313" key="2">
    <source>
        <dbReference type="Proteomes" id="UP000053240"/>
    </source>
</evidence>
<sequence>MSARLRRCGGHRLVKRKSKSSIQSTISEDQPPAYKWDADKQTYDQICLSTELKMADGYTNHLQIEFTLL</sequence>
<dbReference type="Proteomes" id="UP000053240">
    <property type="component" value="Unassembled WGS sequence"/>
</dbReference>
<dbReference type="AlphaFoldDB" id="A0A0N0PEL0"/>
<name>A0A0N0PEL0_PAPMA</name>
<gene>
    <name evidence="1" type="ORF">RR48_02417</name>
</gene>
<protein>
    <submittedName>
        <fullName evidence="1">Uncharacterized protein</fullName>
    </submittedName>
</protein>
<evidence type="ECO:0000313" key="1">
    <source>
        <dbReference type="EMBL" id="KPJ20159.1"/>
    </source>
</evidence>
<keyword evidence="2" id="KW-1185">Reference proteome</keyword>
<accession>A0A0N0PEL0</accession>
<proteinExistence type="predicted"/>
<dbReference type="EMBL" id="KQ459753">
    <property type="protein sequence ID" value="KPJ20159.1"/>
    <property type="molecule type" value="Genomic_DNA"/>
</dbReference>
<dbReference type="InParanoid" id="A0A0N0PEL0"/>
<organism evidence="1 2">
    <name type="scientific">Papilio machaon</name>
    <name type="common">Old World swallowtail butterfly</name>
    <dbReference type="NCBI Taxonomy" id="76193"/>
    <lineage>
        <taxon>Eukaryota</taxon>
        <taxon>Metazoa</taxon>
        <taxon>Ecdysozoa</taxon>
        <taxon>Arthropoda</taxon>
        <taxon>Hexapoda</taxon>
        <taxon>Insecta</taxon>
        <taxon>Pterygota</taxon>
        <taxon>Neoptera</taxon>
        <taxon>Endopterygota</taxon>
        <taxon>Lepidoptera</taxon>
        <taxon>Glossata</taxon>
        <taxon>Ditrysia</taxon>
        <taxon>Papilionoidea</taxon>
        <taxon>Papilionidae</taxon>
        <taxon>Papilioninae</taxon>
        <taxon>Papilio</taxon>
    </lineage>
</organism>
<reference evidence="1 2" key="1">
    <citation type="journal article" date="2015" name="Nat. Commun.">
        <title>Outbred genome sequencing and CRISPR/Cas9 gene editing in butterflies.</title>
        <authorList>
            <person name="Li X."/>
            <person name="Fan D."/>
            <person name="Zhang W."/>
            <person name="Liu G."/>
            <person name="Zhang L."/>
            <person name="Zhao L."/>
            <person name="Fang X."/>
            <person name="Chen L."/>
            <person name="Dong Y."/>
            <person name="Chen Y."/>
            <person name="Ding Y."/>
            <person name="Zhao R."/>
            <person name="Feng M."/>
            <person name="Zhu Y."/>
            <person name="Feng Y."/>
            <person name="Jiang X."/>
            <person name="Zhu D."/>
            <person name="Xiang H."/>
            <person name="Feng X."/>
            <person name="Li S."/>
            <person name="Wang J."/>
            <person name="Zhang G."/>
            <person name="Kronforst M.R."/>
            <person name="Wang W."/>
        </authorList>
    </citation>
    <scope>NUCLEOTIDE SEQUENCE [LARGE SCALE GENOMIC DNA]</scope>
    <source>
        <strain evidence="1">Ya'a_city_454_Pm</strain>
        <tissue evidence="1">Whole body</tissue>
    </source>
</reference>